<keyword evidence="2" id="KW-1185">Reference proteome</keyword>
<accession>A0A8J5S6N8</accession>
<gene>
    <name evidence="1" type="ORF">GUJ93_ZPchr0002g23581</name>
</gene>
<reference evidence="1" key="1">
    <citation type="journal article" date="2021" name="bioRxiv">
        <title>Whole Genome Assembly and Annotation of Northern Wild Rice, Zizania palustris L., Supports a Whole Genome Duplication in the Zizania Genus.</title>
        <authorList>
            <person name="Haas M."/>
            <person name="Kono T."/>
            <person name="Macchietto M."/>
            <person name="Millas R."/>
            <person name="McGilp L."/>
            <person name="Shao M."/>
            <person name="Duquette J."/>
            <person name="Hirsch C.N."/>
            <person name="Kimball J."/>
        </authorList>
    </citation>
    <scope>NUCLEOTIDE SEQUENCE</scope>
    <source>
        <tissue evidence="1">Fresh leaf tissue</tissue>
    </source>
</reference>
<organism evidence="1 2">
    <name type="scientific">Zizania palustris</name>
    <name type="common">Northern wild rice</name>
    <dbReference type="NCBI Taxonomy" id="103762"/>
    <lineage>
        <taxon>Eukaryota</taxon>
        <taxon>Viridiplantae</taxon>
        <taxon>Streptophyta</taxon>
        <taxon>Embryophyta</taxon>
        <taxon>Tracheophyta</taxon>
        <taxon>Spermatophyta</taxon>
        <taxon>Magnoliopsida</taxon>
        <taxon>Liliopsida</taxon>
        <taxon>Poales</taxon>
        <taxon>Poaceae</taxon>
        <taxon>BOP clade</taxon>
        <taxon>Oryzoideae</taxon>
        <taxon>Oryzeae</taxon>
        <taxon>Zizaniinae</taxon>
        <taxon>Zizania</taxon>
    </lineage>
</organism>
<reference evidence="1" key="2">
    <citation type="submission" date="2021-02" db="EMBL/GenBank/DDBJ databases">
        <authorList>
            <person name="Kimball J.A."/>
            <person name="Haas M.W."/>
            <person name="Macchietto M."/>
            <person name="Kono T."/>
            <person name="Duquette J."/>
            <person name="Shao M."/>
        </authorList>
    </citation>
    <scope>NUCLEOTIDE SEQUENCE</scope>
    <source>
        <tissue evidence="1">Fresh leaf tissue</tissue>
    </source>
</reference>
<protein>
    <submittedName>
        <fullName evidence="1">Uncharacterized protein</fullName>
    </submittedName>
</protein>
<dbReference type="EMBL" id="JAAALK010000287">
    <property type="protein sequence ID" value="KAG8059468.1"/>
    <property type="molecule type" value="Genomic_DNA"/>
</dbReference>
<name>A0A8J5S6N8_ZIZPA</name>
<comment type="caution">
    <text evidence="1">The sequence shown here is derived from an EMBL/GenBank/DDBJ whole genome shotgun (WGS) entry which is preliminary data.</text>
</comment>
<evidence type="ECO:0000313" key="1">
    <source>
        <dbReference type="EMBL" id="KAG8059468.1"/>
    </source>
</evidence>
<dbReference type="AlphaFoldDB" id="A0A8J5S6N8"/>
<proteinExistence type="predicted"/>
<dbReference type="OrthoDB" id="1937754at2759"/>
<sequence>MNSYMVDTNWYTNMDATDHITSELNRLVVHDKYNGNNQIKMTRGAGMDINYIGHALYLNQVLHVHQANKNLVSVCRLVIDNHVFLEFHLNSFFIKDKDRRKIMFHSKCEEGFYPILSNYTSHVLRAIKPTIAIWHDRL</sequence>
<evidence type="ECO:0000313" key="2">
    <source>
        <dbReference type="Proteomes" id="UP000729402"/>
    </source>
</evidence>
<dbReference type="Proteomes" id="UP000729402">
    <property type="component" value="Unassembled WGS sequence"/>
</dbReference>